<dbReference type="InterPro" id="IPR027417">
    <property type="entry name" value="P-loop_NTPase"/>
</dbReference>
<feature type="domain" description="Helicase ATP-binding" evidence="1">
    <location>
        <begin position="305"/>
        <end position="458"/>
    </location>
</feature>
<keyword evidence="2" id="KW-0547">Nucleotide-binding</keyword>
<dbReference type="InterPro" id="IPR014001">
    <property type="entry name" value="Helicase_ATP-bd"/>
</dbReference>
<keyword evidence="3" id="KW-1185">Reference proteome</keyword>
<dbReference type="InterPro" id="IPR054347">
    <property type="entry name" value="TOTE_primase"/>
</dbReference>
<dbReference type="GO" id="GO:0004386">
    <property type="term" value="F:helicase activity"/>
    <property type="evidence" value="ECO:0007669"/>
    <property type="project" value="UniProtKB-KW"/>
</dbReference>
<dbReference type="Pfam" id="PF00271">
    <property type="entry name" value="Helicase_C"/>
    <property type="match status" value="1"/>
</dbReference>
<evidence type="ECO:0000259" key="1">
    <source>
        <dbReference type="PROSITE" id="PS51192"/>
    </source>
</evidence>
<dbReference type="EMBL" id="JAPJDA010000006">
    <property type="protein sequence ID" value="MCX2837449.1"/>
    <property type="molecule type" value="Genomic_DNA"/>
</dbReference>
<accession>A0A9X3CVI3</accession>
<proteinExistence type="predicted"/>
<dbReference type="GO" id="GO:0005524">
    <property type="term" value="F:ATP binding"/>
    <property type="evidence" value="ECO:0007669"/>
    <property type="project" value="InterPro"/>
</dbReference>
<reference evidence="2" key="1">
    <citation type="submission" date="2022-11" db="EMBL/GenBank/DDBJ databases">
        <title>Salinimicrobium profundisediminis sp. nov., isolated from deep-sea sediment of the Mariana Trench.</title>
        <authorList>
            <person name="Fu H."/>
        </authorList>
    </citation>
    <scope>NUCLEOTIDE SEQUENCE</scope>
    <source>
        <strain evidence="2">MT39</strain>
    </source>
</reference>
<dbReference type="AlphaFoldDB" id="A0A9X3CVI3"/>
<dbReference type="GO" id="GO:0003677">
    <property type="term" value="F:DNA binding"/>
    <property type="evidence" value="ECO:0007669"/>
    <property type="project" value="InterPro"/>
</dbReference>
<keyword evidence="2" id="KW-0067">ATP-binding</keyword>
<dbReference type="CDD" id="cd17926">
    <property type="entry name" value="DEXHc_RE"/>
    <property type="match status" value="1"/>
</dbReference>
<organism evidence="2 3">
    <name type="scientific">Salinimicrobium profundisediminis</name>
    <dbReference type="NCBI Taxonomy" id="2994553"/>
    <lineage>
        <taxon>Bacteria</taxon>
        <taxon>Pseudomonadati</taxon>
        <taxon>Bacteroidota</taxon>
        <taxon>Flavobacteriia</taxon>
        <taxon>Flavobacteriales</taxon>
        <taxon>Flavobacteriaceae</taxon>
        <taxon>Salinimicrobium</taxon>
    </lineage>
</organism>
<dbReference type="SUPFAM" id="SSF52540">
    <property type="entry name" value="P-loop containing nucleoside triphosphate hydrolases"/>
    <property type="match status" value="2"/>
</dbReference>
<dbReference type="Pfam" id="PF04851">
    <property type="entry name" value="ResIII"/>
    <property type="match status" value="1"/>
</dbReference>
<dbReference type="InterPro" id="IPR006935">
    <property type="entry name" value="Helicase/UvrB_N"/>
</dbReference>
<protein>
    <submittedName>
        <fullName evidence="2">DEAD/DEAH box helicase family protein</fullName>
    </submittedName>
</protein>
<sequence>MELIKSLFKGRQDVFARHWQKGSKKGYMPAYQFDPYMFRLHKMKGGTFKSYEQKTFLSLTDNEIEKHLQGEQLIGIYPLLQDNTSWFIVADFDGNNWAEECISVINTLKSRGIPAYIERSRSGNGGHVWIFFEGSYPAIKSRKLFKTLLEETGAFSLLDKSSSFDRLFPNQDALSGKGLGNLIALPLKRAGSGKLRVTLDNKVILNKWSLPPSVAAYLKDELNFANSEFFIKKKTGKSTWGTDRYFKTYEETSDHLLLPRGFIGKFIRFCRKQNVDHEFIDQRKKPKKVKFSAGIALREHQKNAVAAAKRKDFGVITAPPGSGKTVIGLQIVADKGLPALIVVHRKQLMEQWIERIEGFLGIPKREIGRIGQGKAKSGKLVTVAMIQSLSKQIKKAENSNFSQSFGTVIIDECHHIPAETYKNVISQLTPFFQYGLTATPFRKGSDGKMIFTYLGELIAHINSHEIENYKRARVIIRNTSLDIPYNSKTDPFEVLSKVLVHDSNRNRLICEDVTLQVEKGRNVVLLTERKEHIDILYLLLKQFFETITLSGDDSQVSRSLKWESLRKGDYQVLITTGQFFGEGSDLQNASTLFLVYPFSFKGKLIQYIGRVQRSELTPVIYDYRDHKIEYLNKLFLKRNTYYRHFDKQVTLFNEEELSMKNSTAPKIFSVDEDLNILWEDLDFRFGAVAFTYQIPNPAIKLEFEVENDLFRPEFDVLKPYFAKVLKSGKVRIKISAEIQEGKIISQMATSSDLEELDEEILQSVKFKFLEKGLFRKKSKGEEMEKDQLQTENNISAIFGSGEDLLQVILDNNKYKHSRQLKYLAARHEYNILKLRFVLDPFSFLFLISGIDQYHLVLETLDTEEATYVWHFNKNELQKNLVYIDGELNFIRNKGRKQYLENQPKNFSRIFHDYSDDRKGFVIWKDLLEERMV</sequence>
<dbReference type="RefSeq" id="WP_266068677.1">
    <property type="nucleotide sequence ID" value="NZ_JAPJDA010000006.1"/>
</dbReference>
<dbReference type="GO" id="GO:0005829">
    <property type="term" value="C:cytosol"/>
    <property type="evidence" value="ECO:0007669"/>
    <property type="project" value="TreeGrafter"/>
</dbReference>
<name>A0A9X3CVI3_9FLAO</name>
<dbReference type="InterPro" id="IPR001650">
    <property type="entry name" value="Helicase_C-like"/>
</dbReference>
<dbReference type="GO" id="GO:0016787">
    <property type="term" value="F:hydrolase activity"/>
    <property type="evidence" value="ECO:0007669"/>
    <property type="project" value="InterPro"/>
</dbReference>
<dbReference type="PROSITE" id="PS51192">
    <property type="entry name" value="HELICASE_ATP_BIND_1"/>
    <property type="match status" value="1"/>
</dbReference>
<dbReference type="CDD" id="cd18785">
    <property type="entry name" value="SF2_C"/>
    <property type="match status" value="1"/>
</dbReference>
<evidence type="ECO:0000313" key="3">
    <source>
        <dbReference type="Proteomes" id="UP001148482"/>
    </source>
</evidence>
<dbReference type="Gene3D" id="3.40.50.300">
    <property type="entry name" value="P-loop containing nucleotide triphosphate hydrolases"/>
    <property type="match status" value="2"/>
</dbReference>
<dbReference type="Proteomes" id="UP001148482">
    <property type="component" value="Unassembled WGS sequence"/>
</dbReference>
<dbReference type="InterPro" id="IPR050742">
    <property type="entry name" value="Helicase_Restrict-Modif_Enz"/>
</dbReference>
<dbReference type="PANTHER" id="PTHR47396">
    <property type="entry name" value="TYPE I RESTRICTION ENZYME ECOKI R PROTEIN"/>
    <property type="match status" value="1"/>
</dbReference>
<comment type="caution">
    <text evidence="2">The sequence shown here is derived from an EMBL/GenBank/DDBJ whole genome shotgun (WGS) entry which is preliminary data.</text>
</comment>
<dbReference type="PANTHER" id="PTHR47396:SF1">
    <property type="entry name" value="ATP-DEPENDENT HELICASE IRC3-RELATED"/>
    <property type="match status" value="1"/>
</dbReference>
<dbReference type="SMART" id="SM00487">
    <property type="entry name" value="DEXDc"/>
    <property type="match status" value="1"/>
</dbReference>
<dbReference type="Pfam" id="PF22548">
    <property type="entry name" value="AEP-TOTE"/>
    <property type="match status" value="1"/>
</dbReference>
<evidence type="ECO:0000313" key="2">
    <source>
        <dbReference type="EMBL" id="MCX2837449.1"/>
    </source>
</evidence>
<keyword evidence="2" id="KW-0347">Helicase</keyword>
<keyword evidence="2" id="KW-0378">Hydrolase</keyword>
<gene>
    <name evidence="2" type="ORF">OQ279_04730</name>
</gene>